<comment type="caution">
    <text evidence="17">The sequence shown here is derived from an EMBL/GenBank/DDBJ whole genome shotgun (WGS) entry which is preliminary data.</text>
</comment>
<evidence type="ECO:0000256" key="13">
    <source>
        <dbReference type="SAM" id="MobiDB-lite"/>
    </source>
</evidence>
<dbReference type="InterPro" id="IPR050547">
    <property type="entry name" value="DEAD_box_RNA_helicases"/>
</dbReference>
<feature type="compositionally biased region" description="Gly residues" evidence="13">
    <location>
        <begin position="538"/>
        <end position="549"/>
    </location>
</feature>
<evidence type="ECO:0000259" key="15">
    <source>
        <dbReference type="PROSITE" id="PS51194"/>
    </source>
</evidence>
<dbReference type="InterPro" id="IPR000629">
    <property type="entry name" value="RNA-helicase_DEAD-box_CS"/>
</dbReference>
<feature type="compositionally biased region" description="Gly residues" evidence="13">
    <location>
        <begin position="594"/>
        <end position="605"/>
    </location>
</feature>
<dbReference type="InterPro" id="IPR001650">
    <property type="entry name" value="Helicase_C-like"/>
</dbReference>
<keyword evidence="7" id="KW-0346">Stress response</keyword>
<dbReference type="GO" id="GO:0033592">
    <property type="term" value="F:RNA strand annealing activity"/>
    <property type="evidence" value="ECO:0007669"/>
    <property type="project" value="TreeGrafter"/>
</dbReference>
<gene>
    <name evidence="17" type="ORF">CAP_1166</name>
</gene>
<dbReference type="FunFam" id="3.40.50.300:FF:000108">
    <property type="entry name" value="ATP-dependent RNA helicase RhlE"/>
    <property type="match status" value="1"/>
</dbReference>
<evidence type="ECO:0000256" key="2">
    <source>
        <dbReference type="ARBA" id="ARBA00022490"/>
    </source>
</evidence>
<dbReference type="PROSITE" id="PS51194">
    <property type="entry name" value="HELICASE_CTER"/>
    <property type="match status" value="1"/>
</dbReference>
<dbReference type="PROSITE" id="PS51192">
    <property type="entry name" value="HELICASE_ATP_BIND_1"/>
    <property type="match status" value="1"/>
</dbReference>
<keyword evidence="4 12" id="KW-0378">Hydrolase</keyword>
<evidence type="ECO:0000256" key="4">
    <source>
        <dbReference type="ARBA" id="ARBA00022801"/>
    </source>
</evidence>
<dbReference type="AlphaFoldDB" id="A0A017TC97"/>
<feature type="domain" description="Helicase ATP-binding" evidence="14">
    <location>
        <begin position="45"/>
        <end position="218"/>
    </location>
</feature>
<accession>A0A017TC97</accession>
<feature type="compositionally biased region" description="Basic and acidic residues" evidence="13">
    <location>
        <begin position="735"/>
        <end position="745"/>
    </location>
</feature>
<evidence type="ECO:0000256" key="8">
    <source>
        <dbReference type="ARBA" id="ARBA00038437"/>
    </source>
</evidence>
<dbReference type="PANTHER" id="PTHR47963">
    <property type="entry name" value="DEAD-BOX ATP-DEPENDENT RNA HELICASE 47, MITOCHONDRIAL"/>
    <property type="match status" value="1"/>
</dbReference>
<dbReference type="CDD" id="cd00268">
    <property type="entry name" value="DEADc"/>
    <property type="match status" value="1"/>
</dbReference>
<dbReference type="InterPro" id="IPR011545">
    <property type="entry name" value="DEAD/DEAH_box_helicase_dom"/>
</dbReference>
<organism evidence="17 18">
    <name type="scientific">Chondromyces apiculatus DSM 436</name>
    <dbReference type="NCBI Taxonomy" id="1192034"/>
    <lineage>
        <taxon>Bacteria</taxon>
        <taxon>Pseudomonadati</taxon>
        <taxon>Myxococcota</taxon>
        <taxon>Polyangia</taxon>
        <taxon>Polyangiales</taxon>
        <taxon>Polyangiaceae</taxon>
        <taxon>Chondromyces</taxon>
    </lineage>
</organism>
<evidence type="ECO:0000256" key="7">
    <source>
        <dbReference type="ARBA" id="ARBA00023016"/>
    </source>
</evidence>
<dbReference type="InterPro" id="IPR005580">
    <property type="entry name" value="DbpA/CsdA_RNA-bd_dom"/>
</dbReference>
<dbReference type="CDD" id="cd18787">
    <property type="entry name" value="SF2_C_DEAD"/>
    <property type="match status" value="1"/>
</dbReference>
<feature type="domain" description="Helicase C-terminal" evidence="15">
    <location>
        <begin position="248"/>
        <end position="393"/>
    </location>
</feature>
<dbReference type="GO" id="GO:0042255">
    <property type="term" value="P:ribosome assembly"/>
    <property type="evidence" value="ECO:0007669"/>
    <property type="project" value="UniProtKB-ARBA"/>
</dbReference>
<keyword evidence="6 12" id="KW-0067">ATP-binding</keyword>
<evidence type="ECO:0000256" key="1">
    <source>
        <dbReference type="ARBA" id="ARBA00012552"/>
    </source>
</evidence>
<dbReference type="OrthoDB" id="9805696at2"/>
<keyword evidence="18" id="KW-1185">Reference proteome</keyword>
<keyword evidence="2" id="KW-0963">Cytoplasm</keyword>
<dbReference type="GO" id="GO:0003724">
    <property type="term" value="F:RNA helicase activity"/>
    <property type="evidence" value="ECO:0007669"/>
    <property type="project" value="UniProtKB-EC"/>
</dbReference>
<evidence type="ECO:0000256" key="12">
    <source>
        <dbReference type="RuleBase" id="RU000492"/>
    </source>
</evidence>
<dbReference type="GO" id="GO:0005840">
    <property type="term" value="C:ribosome"/>
    <property type="evidence" value="ECO:0007669"/>
    <property type="project" value="TreeGrafter"/>
</dbReference>
<dbReference type="CDD" id="cd12252">
    <property type="entry name" value="RRM_DbpA"/>
    <property type="match status" value="1"/>
</dbReference>
<dbReference type="InterPro" id="IPR057325">
    <property type="entry name" value="DeaD_dimer"/>
</dbReference>
<dbReference type="GO" id="GO:0005829">
    <property type="term" value="C:cytosol"/>
    <property type="evidence" value="ECO:0007669"/>
    <property type="project" value="TreeGrafter"/>
</dbReference>
<dbReference type="PROSITE" id="PS51195">
    <property type="entry name" value="Q_MOTIF"/>
    <property type="match status" value="1"/>
</dbReference>
<dbReference type="Proteomes" id="UP000019678">
    <property type="component" value="Unassembled WGS sequence"/>
</dbReference>
<dbReference type="InterPro" id="IPR044742">
    <property type="entry name" value="DEAD/DEAH_RhlB"/>
</dbReference>
<dbReference type="PANTHER" id="PTHR47963:SF8">
    <property type="entry name" value="ATP-DEPENDENT RNA HELICASE DEAD"/>
    <property type="match status" value="1"/>
</dbReference>
<evidence type="ECO:0000256" key="5">
    <source>
        <dbReference type="ARBA" id="ARBA00022806"/>
    </source>
</evidence>
<evidence type="ECO:0000256" key="6">
    <source>
        <dbReference type="ARBA" id="ARBA00022840"/>
    </source>
</evidence>
<dbReference type="EMBL" id="ASRX01000013">
    <property type="protein sequence ID" value="EYF06908.1"/>
    <property type="molecule type" value="Genomic_DNA"/>
</dbReference>
<dbReference type="InterPro" id="IPR014014">
    <property type="entry name" value="RNA_helicase_DEAD_Q_motif"/>
</dbReference>
<evidence type="ECO:0000256" key="11">
    <source>
        <dbReference type="PROSITE-ProRule" id="PRU00552"/>
    </source>
</evidence>
<evidence type="ECO:0000313" key="17">
    <source>
        <dbReference type="EMBL" id="EYF06908.1"/>
    </source>
</evidence>
<protein>
    <recommendedName>
        <fullName evidence="10">DEAD-box ATP-dependent RNA helicase RhpA</fullName>
        <ecNumber evidence="1">3.6.4.13</ecNumber>
    </recommendedName>
</protein>
<evidence type="ECO:0000256" key="10">
    <source>
        <dbReference type="ARBA" id="ARBA00074363"/>
    </source>
</evidence>
<feature type="short sequence motif" description="Q motif" evidence="11">
    <location>
        <begin position="14"/>
        <end position="42"/>
    </location>
</feature>
<dbReference type="GO" id="GO:0005524">
    <property type="term" value="F:ATP binding"/>
    <property type="evidence" value="ECO:0007669"/>
    <property type="project" value="UniProtKB-KW"/>
</dbReference>
<dbReference type="Gene3D" id="3.30.70.330">
    <property type="match status" value="1"/>
</dbReference>
<dbReference type="Pfam" id="PF25399">
    <property type="entry name" value="DeaD_dimer"/>
    <property type="match status" value="1"/>
</dbReference>
<comment type="catalytic activity">
    <reaction evidence="9">
        <text>ATP + H2O = ADP + phosphate + H(+)</text>
        <dbReference type="Rhea" id="RHEA:13065"/>
        <dbReference type="ChEBI" id="CHEBI:15377"/>
        <dbReference type="ChEBI" id="CHEBI:15378"/>
        <dbReference type="ChEBI" id="CHEBI:30616"/>
        <dbReference type="ChEBI" id="CHEBI:43474"/>
        <dbReference type="ChEBI" id="CHEBI:456216"/>
        <dbReference type="EC" id="3.6.4.13"/>
    </reaction>
</comment>
<evidence type="ECO:0000259" key="16">
    <source>
        <dbReference type="PROSITE" id="PS51195"/>
    </source>
</evidence>
<dbReference type="InterPro" id="IPR027417">
    <property type="entry name" value="P-loop_NTPase"/>
</dbReference>
<keyword evidence="3 12" id="KW-0547">Nucleotide-binding</keyword>
<dbReference type="SMART" id="SM00487">
    <property type="entry name" value="DEXDc"/>
    <property type="match status" value="1"/>
</dbReference>
<dbReference type="Pfam" id="PF00270">
    <property type="entry name" value="DEAD"/>
    <property type="match status" value="1"/>
</dbReference>
<feature type="compositionally biased region" description="Gly residues" evidence="13">
    <location>
        <begin position="557"/>
        <end position="568"/>
    </location>
</feature>
<sequence length="759" mass="80550">MATESSPPPSASASRFTNLGLQPILLTTLAELGYEEPTPIQREAIPPLLTGRDLVGQAATGTGKTAAFALPLLNRLEMEPGGPVKPTALILVPTRELAMQVAQAVHRYGRPLGVQVLPIYGGQSFSLQLRALRRGVHVIVATPGRALDHVGRGTLALDGMRTVVLDEADEMLDMGFADDLEAILSATPAERQTVLFSATLPPRIAAIAGKHLRDPVHIKIAVEKTAPGELPRVRQTAYVVGRAHKPAALTRVLDMESPASALIFCRTRNEVNELTEALHARGYDAQALHGGLSQEQRDRVMSRFRSGQAELLVATDVAARGLDIDHLSHVVNYDVPPAAEVYVHRIGRTGRAGREGAAVTLAEPREHRLLRNIERLTGQRIEIASLPTVADLRARRLDVTRESIREVLTEGGAEAFRSVVSALAEEFDIMDVAAAAAKLVHQAASGDRDEAEEQDIPNPPPQQDRYGAWGGPSRFRGNEGRFQGRAPGRWERPGNEGRGPGGWQGRPQGEGRGPNRGPGGWQGGPGGEGRGPSRDQGGWQGGPGGGEGRGPSRDQGGWQGGPGGGEGRGPSRDQGGWQAPPEREGRGPSRDQGGWQGGPGGGEGRGPSRDQGGWQAPPEREGRPPRWQDLIEEGEGRGPARGAPRHGPPGAEGRGPGRKDQGGVARLFISAGRSAGIRPSDLVGAIANEASLNSSVIGNIEISDHFSVVEVPEGSADNIIGALSATRLKGRKVQVRRDRDGHREGPPGTGMAPPRRPKR</sequence>
<dbReference type="eggNOG" id="COG0513">
    <property type="taxonomic scope" value="Bacteria"/>
</dbReference>
<feature type="region of interest" description="Disordered" evidence="13">
    <location>
        <begin position="730"/>
        <end position="759"/>
    </location>
</feature>
<feature type="region of interest" description="Disordered" evidence="13">
    <location>
        <begin position="444"/>
        <end position="664"/>
    </location>
</feature>
<dbReference type="Pfam" id="PF00271">
    <property type="entry name" value="Helicase_C"/>
    <property type="match status" value="1"/>
</dbReference>
<proteinExistence type="inferred from homology"/>
<evidence type="ECO:0000259" key="14">
    <source>
        <dbReference type="PROSITE" id="PS51192"/>
    </source>
</evidence>
<feature type="domain" description="DEAD-box RNA helicase Q" evidence="16">
    <location>
        <begin position="14"/>
        <end position="42"/>
    </location>
</feature>
<dbReference type="GO" id="GO:0009409">
    <property type="term" value="P:response to cold"/>
    <property type="evidence" value="ECO:0007669"/>
    <property type="project" value="TreeGrafter"/>
</dbReference>
<dbReference type="PROSITE" id="PS00039">
    <property type="entry name" value="DEAD_ATP_HELICASE"/>
    <property type="match status" value="1"/>
</dbReference>
<evidence type="ECO:0000313" key="18">
    <source>
        <dbReference type="Proteomes" id="UP000019678"/>
    </source>
</evidence>
<dbReference type="GO" id="GO:0016787">
    <property type="term" value="F:hydrolase activity"/>
    <property type="evidence" value="ECO:0007669"/>
    <property type="project" value="UniProtKB-KW"/>
</dbReference>
<feature type="compositionally biased region" description="Gly residues" evidence="13">
    <location>
        <begin position="496"/>
        <end position="530"/>
    </location>
</feature>
<dbReference type="InterPro" id="IPR014001">
    <property type="entry name" value="Helicase_ATP-bd"/>
</dbReference>
<dbReference type="InterPro" id="IPR012677">
    <property type="entry name" value="Nucleotide-bd_a/b_plait_sf"/>
</dbReference>
<dbReference type="SUPFAM" id="SSF52540">
    <property type="entry name" value="P-loop containing nucleoside triphosphate hydrolases"/>
    <property type="match status" value="1"/>
</dbReference>
<keyword evidence="5 12" id="KW-0347">Helicase</keyword>
<comment type="similarity">
    <text evidence="8 12">Belongs to the DEAD box helicase family.</text>
</comment>
<dbReference type="SMART" id="SM00490">
    <property type="entry name" value="HELICc"/>
    <property type="match status" value="1"/>
</dbReference>
<evidence type="ECO:0000256" key="9">
    <source>
        <dbReference type="ARBA" id="ARBA00047984"/>
    </source>
</evidence>
<dbReference type="EC" id="3.6.4.13" evidence="1"/>
<dbReference type="Pfam" id="PF03880">
    <property type="entry name" value="DbpA"/>
    <property type="match status" value="1"/>
</dbReference>
<evidence type="ECO:0000256" key="3">
    <source>
        <dbReference type="ARBA" id="ARBA00022741"/>
    </source>
</evidence>
<dbReference type="Gene3D" id="3.40.50.300">
    <property type="entry name" value="P-loop containing nucleotide triphosphate hydrolases"/>
    <property type="match status" value="2"/>
</dbReference>
<reference evidence="17 18" key="1">
    <citation type="submission" date="2013-05" db="EMBL/GenBank/DDBJ databases">
        <title>Genome assembly of Chondromyces apiculatus DSM 436.</title>
        <authorList>
            <person name="Sharma G."/>
            <person name="Khatri I."/>
            <person name="Kaur C."/>
            <person name="Mayilraj S."/>
            <person name="Subramanian S."/>
        </authorList>
    </citation>
    <scope>NUCLEOTIDE SEQUENCE [LARGE SCALE GENOMIC DNA]</scope>
    <source>
        <strain evidence="17 18">DSM 436</strain>
    </source>
</reference>
<name>A0A017TC97_9BACT</name>
<dbReference type="STRING" id="1192034.CAP_1166"/>